<dbReference type="InterPro" id="IPR001853">
    <property type="entry name" value="DSBA-like_thioredoxin_dom"/>
</dbReference>
<protein>
    <submittedName>
        <fullName evidence="2">DsbA family oxidoreductase</fullName>
    </submittedName>
</protein>
<organism evidence="2 3">
    <name type="scientific">Chitinophaga filiformis</name>
    <name type="common">Myxococcus filiformis</name>
    <name type="synonym">Flexibacter filiformis</name>
    <dbReference type="NCBI Taxonomy" id="104663"/>
    <lineage>
        <taxon>Bacteria</taxon>
        <taxon>Pseudomonadati</taxon>
        <taxon>Bacteroidota</taxon>
        <taxon>Chitinophagia</taxon>
        <taxon>Chitinophagales</taxon>
        <taxon>Chitinophagaceae</taxon>
        <taxon>Chitinophaga</taxon>
    </lineage>
</organism>
<dbReference type="PANTHER" id="PTHR13887">
    <property type="entry name" value="GLUTATHIONE S-TRANSFERASE KAPPA"/>
    <property type="match status" value="1"/>
</dbReference>
<keyword evidence="3" id="KW-1185">Reference proteome</keyword>
<dbReference type="CDD" id="cd03024">
    <property type="entry name" value="DsbA_FrnE"/>
    <property type="match status" value="1"/>
</dbReference>
<dbReference type="PANTHER" id="PTHR13887:SF41">
    <property type="entry name" value="THIOREDOXIN SUPERFAMILY PROTEIN"/>
    <property type="match status" value="1"/>
</dbReference>
<dbReference type="Gene3D" id="3.40.30.10">
    <property type="entry name" value="Glutaredoxin"/>
    <property type="match status" value="1"/>
</dbReference>
<dbReference type="Pfam" id="PF01323">
    <property type="entry name" value="DSBA"/>
    <property type="match status" value="1"/>
</dbReference>
<accession>A0ABY4HX29</accession>
<dbReference type="RefSeq" id="WP_247810755.1">
    <property type="nucleotide sequence ID" value="NZ_CP095855.1"/>
</dbReference>
<dbReference type="SUPFAM" id="SSF52833">
    <property type="entry name" value="Thioredoxin-like"/>
    <property type="match status" value="1"/>
</dbReference>
<dbReference type="InterPro" id="IPR036249">
    <property type="entry name" value="Thioredoxin-like_sf"/>
</dbReference>
<sequence length="284" mass="31676">MPNKTPAVIVAFLLTLIAANLFGERKTITGINDNRNNDTVKKEMQKKMKIEIWSDVMCPFCYIGKRNLEAALVQFSDSKKIEVEWKSFQLDPSIPEVPQHRENIYQFVAARKGISYEQSVGMHQQVVRMAKDAGLEYHFDKALVTNSLKAHRLIQMAKTKGLGEKAEERLFYAYFTDGKDLSDDAVLTEVGNDIGLTNDDVKEALTNTVFQHKVEADGAEAYRLGAKGVPFFVIDRKYAIAGASSGTEMLKVLQTAYAEWKKDNSGLLQVAQGATCTPGNECTH</sequence>
<feature type="domain" description="DSBA-like thioredoxin" evidence="1">
    <location>
        <begin position="50"/>
        <end position="250"/>
    </location>
</feature>
<evidence type="ECO:0000313" key="3">
    <source>
        <dbReference type="Proteomes" id="UP000830198"/>
    </source>
</evidence>
<evidence type="ECO:0000259" key="1">
    <source>
        <dbReference type="Pfam" id="PF01323"/>
    </source>
</evidence>
<name>A0ABY4HX29_CHIFI</name>
<proteinExistence type="predicted"/>
<gene>
    <name evidence="2" type="ORF">MYF79_25735</name>
</gene>
<dbReference type="EMBL" id="CP095855">
    <property type="protein sequence ID" value="UPK68361.1"/>
    <property type="molecule type" value="Genomic_DNA"/>
</dbReference>
<dbReference type="Proteomes" id="UP000830198">
    <property type="component" value="Chromosome"/>
</dbReference>
<evidence type="ECO:0000313" key="2">
    <source>
        <dbReference type="EMBL" id="UPK68361.1"/>
    </source>
</evidence>
<reference evidence="2 3" key="1">
    <citation type="submission" date="2022-04" db="EMBL/GenBank/DDBJ databases">
        <title>The arsenic-methylating capacity of Chitinophaga filiformis YT5 during chitin decomposition.</title>
        <authorList>
            <person name="Chen G."/>
            <person name="Liang Y."/>
        </authorList>
    </citation>
    <scope>NUCLEOTIDE SEQUENCE [LARGE SCALE GENOMIC DNA]</scope>
    <source>
        <strain evidence="2 3">YT5</strain>
    </source>
</reference>